<keyword evidence="4" id="KW-1185">Reference proteome</keyword>
<proteinExistence type="predicted"/>
<evidence type="ECO:0000313" key="3">
    <source>
        <dbReference type="EMBL" id="MTD53982.1"/>
    </source>
</evidence>
<comment type="caution">
    <text evidence="3">The sequence shown here is derived from an EMBL/GenBank/DDBJ whole genome shotgun (WGS) entry which is preliminary data.</text>
</comment>
<organism evidence="3 4">
    <name type="scientific">Amycolatopsis pithecellobii</name>
    <dbReference type="NCBI Taxonomy" id="664692"/>
    <lineage>
        <taxon>Bacteria</taxon>
        <taxon>Bacillati</taxon>
        <taxon>Actinomycetota</taxon>
        <taxon>Actinomycetes</taxon>
        <taxon>Pseudonocardiales</taxon>
        <taxon>Pseudonocardiaceae</taxon>
        <taxon>Amycolatopsis</taxon>
    </lineage>
</organism>
<reference evidence="3 4" key="1">
    <citation type="submission" date="2019-11" db="EMBL/GenBank/DDBJ databases">
        <title>Draft genome of Amycolatopsis RM579.</title>
        <authorList>
            <person name="Duangmal K."/>
            <person name="Mingma R."/>
        </authorList>
    </citation>
    <scope>NUCLEOTIDE SEQUENCE [LARGE SCALE GENOMIC DNA]</scope>
    <source>
        <strain evidence="3 4">RM579</strain>
    </source>
</reference>
<sequence>MTDLTPAESKNLDRYGSPELEWSRARAALAGEPTPEITYFLGTARPDGTPHAAGVGAQWLDGDFYFTSSPAARKARDLAVNPVCTISVRLPGIDMVLDGSAARVTEPDVIERVAAGYREGGWPAEVQGDALTAPYNAPSAGAPPWQVYRFTFHTAIGVATEEPYGATRWRFDR</sequence>
<accession>A0A6N7YPQ3</accession>
<evidence type="ECO:0000256" key="1">
    <source>
        <dbReference type="ARBA" id="ARBA00023002"/>
    </source>
</evidence>
<evidence type="ECO:0000313" key="4">
    <source>
        <dbReference type="Proteomes" id="UP000440096"/>
    </source>
</evidence>
<keyword evidence="1" id="KW-0560">Oxidoreductase</keyword>
<evidence type="ECO:0000259" key="2">
    <source>
        <dbReference type="Pfam" id="PF01243"/>
    </source>
</evidence>
<feature type="domain" description="Pyridoxamine 5'-phosphate oxidase N-terminal" evidence="2">
    <location>
        <begin position="38"/>
        <end position="123"/>
    </location>
</feature>
<dbReference type="PANTHER" id="PTHR35176:SF4">
    <property type="entry name" value="PYRIDOXAMINE 5'-PHOSPHATE OXIDASE-RELATED FMN-BINDING"/>
    <property type="match status" value="1"/>
</dbReference>
<dbReference type="InterPro" id="IPR052019">
    <property type="entry name" value="F420H2_bilvrd_red/Heme_oxyg"/>
</dbReference>
<dbReference type="EMBL" id="WMBA01000008">
    <property type="protein sequence ID" value="MTD53982.1"/>
    <property type="molecule type" value="Genomic_DNA"/>
</dbReference>
<dbReference type="GO" id="GO:0005829">
    <property type="term" value="C:cytosol"/>
    <property type="evidence" value="ECO:0007669"/>
    <property type="project" value="TreeGrafter"/>
</dbReference>
<name>A0A6N7YPQ3_9PSEU</name>
<dbReference type="InterPro" id="IPR012349">
    <property type="entry name" value="Split_barrel_FMN-bd"/>
</dbReference>
<gene>
    <name evidence="3" type="ORF">GKO32_08315</name>
</gene>
<dbReference type="InterPro" id="IPR011576">
    <property type="entry name" value="Pyridox_Oxase_N"/>
</dbReference>
<dbReference type="Gene3D" id="2.30.110.10">
    <property type="entry name" value="Electron Transport, Fmn-binding Protein, Chain A"/>
    <property type="match status" value="1"/>
</dbReference>
<dbReference type="OrthoDB" id="157302at2"/>
<protein>
    <submittedName>
        <fullName evidence="3">Pyridoxamine 5'-phosphate oxidase family protein</fullName>
    </submittedName>
</protein>
<dbReference type="RefSeq" id="WP_154756194.1">
    <property type="nucleotide sequence ID" value="NZ_WMBA01000008.1"/>
</dbReference>
<dbReference type="AlphaFoldDB" id="A0A6N7YPQ3"/>
<dbReference type="GO" id="GO:0016627">
    <property type="term" value="F:oxidoreductase activity, acting on the CH-CH group of donors"/>
    <property type="evidence" value="ECO:0007669"/>
    <property type="project" value="TreeGrafter"/>
</dbReference>
<dbReference type="Proteomes" id="UP000440096">
    <property type="component" value="Unassembled WGS sequence"/>
</dbReference>
<dbReference type="Pfam" id="PF01243">
    <property type="entry name" value="PNPOx_N"/>
    <property type="match status" value="1"/>
</dbReference>
<dbReference type="GO" id="GO:0070967">
    <property type="term" value="F:coenzyme F420 binding"/>
    <property type="evidence" value="ECO:0007669"/>
    <property type="project" value="TreeGrafter"/>
</dbReference>
<dbReference type="SUPFAM" id="SSF50475">
    <property type="entry name" value="FMN-binding split barrel"/>
    <property type="match status" value="1"/>
</dbReference>
<dbReference type="PANTHER" id="PTHR35176">
    <property type="entry name" value="HEME OXYGENASE HI_0854-RELATED"/>
    <property type="match status" value="1"/>
</dbReference>